<reference evidence="1 2" key="2">
    <citation type="submission" date="2020-04" db="EMBL/GenBank/DDBJ databases">
        <title>Complete genome sequence of Alteromonas pelagimontana 5.12T.</title>
        <authorList>
            <person name="Sinha R.K."/>
            <person name="Krishnan K.P."/>
            <person name="Kurian J.P."/>
        </authorList>
    </citation>
    <scope>NUCLEOTIDE SEQUENCE [LARGE SCALE GENOMIC DNA]</scope>
    <source>
        <strain evidence="1 2">5.12</strain>
    </source>
</reference>
<proteinExistence type="predicted"/>
<organism evidence="1 2">
    <name type="scientific">Alteromonas pelagimontana</name>
    <dbReference type="NCBI Taxonomy" id="1858656"/>
    <lineage>
        <taxon>Bacteria</taxon>
        <taxon>Pseudomonadati</taxon>
        <taxon>Pseudomonadota</taxon>
        <taxon>Gammaproteobacteria</taxon>
        <taxon>Alteromonadales</taxon>
        <taxon>Alteromonadaceae</taxon>
        <taxon>Alteromonas/Salinimonas group</taxon>
        <taxon>Alteromonas</taxon>
    </lineage>
</organism>
<keyword evidence="2" id="KW-1185">Reference proteome</keyword>
<dbReference type="Proteomes" id="UP000219285">
    <property type="component" value="Chromosome"/>
</dbReference>
<dbReference type="AlphaFoldDB" id="A0A6M4MBN6"/>
<sequence length="168" mass="18696">MDKLIIKTLVELRIIVGYLGEKSQYNWWPSNFLAPTTQKMLEFTFPRTAQVSQYMAFSAAAAKVHDEAIGIGKSFHLFRLPEHIEKAMLEEFKMLGKDITETHLSSKASATDRLTELSGGASISGEGPINIGETQIDKLDRVAAKVACAYSQAFSENNKAFPYFQSNI</sequence>
<protein>
    <submittedName>
        <fullName evidence="1">BrxE family protein</fullName>
    </submittedName>
</protein>
<dbReference type="NCBIfam" id="NF033447">
    <property type="entry name" value="BrxE_fam"/>
    <property type="match status" value="1"/>
</dbReference>
<dbReference type="RefSeq" id="WP_097349265.1">
    <property type="nucleotide sequence ID" value="NZ_CP052766.1"/>
</dbReference>
<dbReference type="EMBL" id="CP052766">
    <property type="protein sequence ID" value="QJR79566.1"/>
    <property type="molecule type" value="Genomic_DNA"/>
</dbReference>
<name>A0A6M4MBN6_9ALTE</name>
<dbReference type="InterPro" id="IPR058690">
    <property type="entry name" value="BrxE"/>
</dbReference>
<dbReference type="KEGG" id="apel:CA267_001520"/>
<evidence type="ECO:0000313" key="2">
    <source>
        <dbReference type="Proteomes" id="UP000219285"/>
    </source>
</evidence>
<evidence type="ECO:0000313" key="1">
    <source>
        <dbReference type="EMBL" id="QJR79566.1"/>
    </source>
</evidence>
<dbReference type="Pfam" id="PF26412">
    <property type="entry name" value="BrxE"/>
    <property type="match status" value="1"/>
</dbReference>
<reference evidence="2" key="1">
    <citation type="submission" date="2014-12" db="EMBL/GenBank/DDBJ databases">
        <title>Complete genome sequence of a multi-drug resistant Klebsiella pneumoniae.</title>
        <authorList>
            <person name="Hua X."/>
            <person name="Chen Q."/>
            <person name="Li X."/>
            <person name="Feng Y."/>
            <person name="Ruan Z."/>
            <person name="Yu Y."/>
        </authorList>
    </citation>
    <scope>NUCLEOTIDE SEQUENCE [LARGE SCALE GENOMIC DNA]</scope>
    <source>
        <strain evidence="2">5.12</strain>
    </source>
</reference>
<gene>
    <name evidence="1" type="ORF">CA267_001520</name>
</gene>
<accession>A0A6M4MBN6</accession>